<evidence type="ECO:0000313" key="4">
    <source>
        <dbReference type="Proteomes" id="UP000629468"/>
    </source>
</evidence>
<proteinExistence type="predicted"/>
<accession>A0A8H7C696</accession>
<dbReference type="InterPro" id="IPR046522">
    <property type="entry name" value="DUF6699"/>
</dbReference>
<comment type="caution">
    <text evidence="3">The sequence shown here is derived from an EMBL/GenBank/DDBJ whole genome shotgun (WGS) entry which is preliminary data.</text>
</comment>
<reference evidence="3 4" key="1">
    <citation type="journal article" name="Sci. Rep.">
        <title>Telomere-to-telomere assembled and centromere annotated genomes of the two main subspecies of the button mushroom Agaricus bisporus reveal especially polymorphic chromosome ends.</title>
        <authorList>
            <person name="Sonnenberg A.S.M."/>
            <person name="Sedaghat-Telgerd N."/>
            <person name="Lavrijssen B."/>
            <person name="Ohm R.A."/>
            <person name="Hendrickx P.M."/>
            <person name="Scholtmeijer K."/>
            <person name="Baars J.J.P."/>
            <person name="van Peer A."/>
        </authorList>
    </citation>
    <scope>NUCLEOTIDE SEQUENCE [LARGE SCALE GENOMIC DNA]</scope>
    <source>
        <strain evidence="3 4">H119_p4</strain>
    </source>
</reference>
<feature type="region of interest" description="Disordered" evidence="1">
    <location>
        <begin position="307"/>
        <end position="401"/>
    </location>
</feature>
<gene>
    <name evidence="3" type="ORF">Agabi119p4_8258</name>
</gene>
<name>A0A8H7C696_AGABI</name>
<dbReference type="Proteomes" id="UP000629468">
    <property type="component" value="Unassembled WGS sequence"/>
</dbReference>
<feature type="region of interest" description="Disordered" evidence="1">
    <location>
        <begin position="113"/>
        <end position="136"/>
    </location>
</feature>
<feature type="compositionally biased region" description="Low complexity" evidence="1">
    <location>
        <begin position="361"/>
        <end position="374"/>
    </location>
</feature>
<evidence type="ECO:0000313" key="3">
    <source>
        <dbReference type="EMBL" id="KAF7763721.1"/>
    </source>
</evidence>
<dbReference type="Pfam" id="PF20415">
    <property type="entry name" value="DUF6699"/>
    <property type="match status" value="1"/>
</dbReference>
<feature type="compositionally biased region" description="Basic and acidic residues" evidence="1">
    <location>
        <begin position="485"/>
        <end position="502"/>
    </location>
</feature>
<feature type="compositionally biased region" description="Basic and acidic residues" evidence="1">
    <location>
        <begin position="319"/>
        <end position="333"/>
    </location>
</feature>
<organism evidence="3 4">
    <name type="scientific">Agaricus bisporus var. burnettii</name>
    <dbReference type="NCBI Taxonomy" id="192524"/>
    <lineage>
        <taxon>Eukaryota</taxon>
        <taxon>Fungi</taxon>
        <taxon>Dikarya</taxon>
        <taxon>Basidiomycota</taxon>
        <taxon>Agaricomycotina</taxon>
        <taxon>Agaricomycetes</taxon>
        <taxon>Agaricomycetidae</taxon>
        <taxon>Agaricales</taxon>
        <taxon>Agaricineae</taxon>
        <taxon>Agaricaceae</taxon>
        <taxon>Agaricus</taxon>
    </lineage>
</organism>
<feature type="compositionally biased region" description="Polar residues" evidence="1">
    <location>
        <begin position="375"/>
        <end position="384"/>
    </location>
</feature>
<dbReference type="AlphaFoldDB" id="A0A8H7C696"/>
<feature type="region of interest" description="Disordered" evidence="1">
    <location>
        <begin position="485"/>
        <end position="511"/>
    </location>
</feature>
<protein>
    <recommendedName>
        <fullName evidence="2">DUF6699 domain-containing protein</fullName>
    </recommendedName>
</protein>
<sequence length="644" mass="71688">MTNPPLPPSGNEERWNGQRTVPVDASGSHPPRLFPHPPIVGYGPAQAGNFQRPLAPPVFVQNQFTDTYGLPQNHFPGLRFRANEHRYRVPPVFPPSSNSTEGLRSFVQNMSHLNDDGHHHRASSMPPLRRPPHWEDDPYAASSFRESDAAGDRGVFPGPHGHCCQSELHHYHRHPVYAGAPSSFCGDGHRSPHHPGFWTCNGYPHHCTYGNSCGSPCANSDNRRNSTLTYIGPPTCGGNGHCGHCLPSCGHVTPVVPSSQPQTQLNTEDTILPAGRISREQPSGDTRNGWGDVGRWLGKRLSAAKRVIPKTFKPSNTRRQTEDDFERPQEPDSHATATLNPSSSPSEAVPTVATTSSQIGENSNNSNTSSETTTGLNPSSSGDDTTAMHDESIPRPISSASTCQCNPSTVTLHRMLQHKPFDTFELQWNITLPPKGFVFWASTPEEILSGRPVSFPDDALFSEFATTPPMRHMFINALGDFPLERCQGDPDPSRSKDKERHMYTSSPGIFNTTTTGNEEKIELRTLPWPIRITGTSTPHGSITLWDIFRTIHLNFQQYMQKEEYDLYIIERKRLIASAYHQRKRVLDGKRNYRPMFGQIPETDIMENYIEDGYMRCDYLGSSLIFRGLEANPDGVGYTLFLGPH</sequence>
<evidence type="ECO:0000256" key="1">
    <source>
        <dbReference type="SAM" id="MobiDB-lite"/>
    </source>
</evidence>
<feature type="domain" description="DUF6699" evidence="2">
    <location>
        <begin position="519"/>
        <end position="634"/>
    </location>
</feature>
<feature type="region of interest" description="Disordered" evidence="1">
    <location>
        <begin position="1"/>
        <end position="29"/>
    </location>
</feature>
<feature type="compositionally biased region" description="Polar residues" evidence="1">
    <location>
        <begin position="335"/>
        <end position="360"/>
    </location>
</feature>
<evidence type="ECO:0000259" key="2">
    <source>
        <dbReference type="Pfam" id="PF20415"/>
    </source>
</evidence>
<dbReference type="EMBL" id="JABXXO010000011">
    <property type="protein sequence ID" value="KAF7763721.1"/>
    <property type="molecule type" value="Genomic_DNA"/>
</dbReference>